<evidence type="ECO:0000313" key="3">
    <source>
        <dbReference type="Proteomes" id="UP000253951"/>
    </source>
</evidence>
<feature type="chain" id="PRO_5017004821" description="Outer membrane protein beta-barrel domain-containing protein" evidence="1">
    <location>
        <begin position="20"/>
        <end position="202"/>
    </location>
</feature>
<keyword evidence="3" id="KW-1185">Reference proteome</keyword>
<proteinExistence type="predicted"/>
<dbReference type="EMBL" id="CP031188">
    <property type="protein sequence ID" value="AXG74463.1"/>
    <property type="molecule type" value="Genomic_DNA"/>
</dbReference>
<keyword evidence="1" id="KW-0732">Signal</keyword>
<sequence>MAKSYFIIFLLTFCTVTWAQNEEQSKLEEQSKIPKEYFRLYYIFPNGIGDNVIAKANKPVGGIGLGINFTPINRIHIIGGVEFIQYNISDKSLAGNGKRTNLSQLYLMGMYKISLGRKFELDPGISLGYMSIKQIKNSRSFGKQDAFCVTPSLTVDFIAIDNLRFFVGVNYCLAFAKTNTHPEYKKFFGQLQMLNITTGIKL</sequence>
<accession>A0A345HD03</accession>
<dbReference type="RefSeq" id="WP_114678221.1">
    <property type="nucleotide sequence ID" value="NZ_CP031188.1"/>
</dbReference>
<evidence type="ECO:0000313" key="2">
    <source>
        <dbReference type="EMBL" id="AXG74463.1"/>
    </source>
</evidence>
<name>A0A345HD03_9FLAO</name>
<gene>
    <name evidence="2" type="ORF">DVK85_09535</name>
</gene>
<dbReference type="Proteomes" id="UP000253951">
    <property type="component" value="Chromosome"/>
</dbReference>
<organism evidence="2 3">
    <name type="scientific">Flavobacterium arcticum</name>
    <dbReference type="NCBI Taxonomy" id="1784713"/>
    <lineage>
        <taxon>Bacteria</taxon>
        <taxon>Pseudomonadati</taxon>
        <taxon>Bacteroidota</taxon>
        <taxon>Flavobacteriia</taxon>
        <taxon>Flavobacteriales</taxon>
        <taxon>Flavobacteriaceae</taxon>
        <taxon>Flavobacterium</taxon>
    </lineage>
</organism>
<dbReference type="AlphaFoldDB" id="A0A345HD03"/>
<protein>
    <recommendedName>
        <fullName evidence="4">Outer membrane protein beta-barrel domain-containing protein</fullName>
    </recommendedName>
</protein>
<evidence type="ECO:0000256" key="1">
    <source>
        <dbReference type="SAM" id="SignalP"/>
    </source>
</evidence>
<reference evidence="2 3" key="1">
    <citation type="submission" date="2018-07" db="EMBL/GenBank/DDBJ databases">
        <title>Complete genome sequence of Flavobacterium arcticum type strain SM1502T.</title>
        <authorList>
            <person name="Li Y."/>
            <person name="Li D.-D."/>
        </authorList>
    </citation>
    <scope>NUCLEOTIDE SEQUENCE [LARGE SCALE GENOMIC DNA]</scope>
    <source>
        <strain evidence="2 3">SM1502</strain>
    </source>
</reference>
<evidence type="ECO:0008006" key="4">
    <source>
        <dbReference type="Google" id="ProtNLM"/>
    </source>
</evidence>
<dbReference type="KEGG" id="fat:DVK85_09535"/>
<dbReference type="OrthoDB" id="1365408at2"/>
<feature type="signal peptide" evidence="1">
    <location>
        <begin position="1"/>
        <end position="19"/>
    </location>
</feature>